<name>A0ABD0V8K9_DENTH</name>
<organism evidence="2 3">
    <name type="scientific">Dendrobium thyrsiflorum</name>
    <name type="common">Pinecone-like raceme dendrobium</name>
    <name type="synonym">Orchid</name>
    <dbReference type="NCBI Taxonomy" id="117978"/>
    <lineage>
        <taxon>Eukaryota</taxon>
        <taxon>Viridiplantae</taxon>
        <taxon>Streptophyta</taxon>
        <taxon>Embryophyta</taxon>
        <taxon>Tracheophyta</taxon>
        <taxon>Spermatophyta</taxon>
        <taxon>Magnoliopsida</taxon>
        <taxon>Liliopsida</taxon>
        <taxon>Asparagales</taxon>
        <taxon>Orchidaceae</taxon>
        <taxon>Epidendroideae</taxon>
        <taxon>Malaxideae</taxon>
        <taxon>Dendrobiinae</taxon>
        <taxon>Dendrobium</taxon>
    </lineage>
</organism>
<reference evidence="2 3" key="1">
    <citation type="journal article" date="2024" name="Plant Biotechnol. J.">
        <title>Dendrobium thyrsiflorum genome and its molecular insights into genes involved in important horticultural traits.</title>
        <authorList>
            <person name="Chen B."/>
            <person name="Wang J.Y."/>
            <person name="Zheng P.J."/>
            <person name="Li K.L."/>
            <person name="Liang Y.M."/>
            <person name="Chen X.F."/>
            <person name="Zhang C."/>
            <person name="Zhao X."/>
            <person name="He X."/>
            <person name="Zhang G.Q."/>
            <person name="Liu Z.J."/>
            <person name="Xu Q."/>
        </authorList>
    </citation>
    <scope>NUCLEOTIDE SEQUENCE [LARGE SCALE GENOMIC DNA]</scope>
    <source>
        <strain evidence="2">GZMU011</strain>
    </source>
</reference>
<evidence type="ECO:0000256" key="1">
    <source>
        <dbReference type="SAM" id="MobiDB-lite"/>
    </source>
</evidence>
<comment type="caution">
    <text evidence="2">The sequence shown here is derived from an EMBL/GenBank/DDBJ whole genome shotgun (WGS) entry which is preliminary data.</text>
</comment>
<proteinExistence type="predicted"/>
<gene>
    <name evidence="2" type="ORF">M5K25_008627</name>
</gene>
<feature type="region of interest" description="Disordered" evidence="1">
    <location>
        <begin position="301"/>
        <end position="332"/>
    </location>
</feature>
<dbReference type="AlphaFoldDB" id="A0ABD0V8K9"/>
<evidence type="ECO:0000313" key="2">
    <source>
        <dbReference type="EMBL" id="KAL0921544.1"/>
    </source>
</evidence>
<dbReference type="EMBL" id="JANQDX010000007">
    <property type="protein sequence ID" value="KAL0921544.1"/>
    <property type="molecule type" value="Genomic_DNA"/>
</dbReference>
<evidence type="ECO:0000313" key="3">
    <source>
        <dbReference type="Proteomes" id="UP001552299"/>
    </source>
</evidence>
<dbReference type="Proteomes" id="UP001552299">
    <property type="component" value="Unassembled WGS sequence"/>
</dbReference>
<keyword evidence="3" id="KW-1185">Reference proteome</keyword>
<sequence length="444" mass="49979">MLSHIGKLLEIRRFITIMREIILCGVQTRLEVSYRHCVQGDVAHPDSPPNAMKMHLCTERYEKRKQFLLAKFKQERYEIKQKYATLILELDKSRCEMRILNLSHREMRFLHQGRIDVGKRGVSWYFVVWVGCWASSFMVGWGCSFPQPLGSCVGCSVPALSRFPALAVHFLCLTIKFTQITLAFYACDVERTGDLLYQSFWTANDDFPRVWTARILAGIFYPARRSLLASRTASIPAEISGQQREICLQEFGQQGEAEGNSGQHVISFGTSKNWVLYAGQQSRNVPKLIFGIETFPSLTPSAPTSSSLGRHPSSLPLAHGHHSPPLPSPRPATHPLLAALPLHLSSPGKPCMGDPDVDHEFLYDEQGRVDILQSPFFDVTFGSDRTNDEYVDRIIYQLTLAIEDRIPQGRWYLIGRPSTPPNLAPNPATTTRGILLSTTVGHKL</sequence>
<accession>A0ABD0V8K9</accession>
<protein>
    <submittedName>
        <fullName evidence="2">Uncharacterized protein</fullName>
    </submittedName>
</protein>